<proteinExistence type="predicted"/>
<organism evidence="2 3">
    <name type="scientific">Cribrihabitans marinus</name>
    <dbReference type="NCBI Taxonomy" id="1227549"/>
    <lineage>
        <taxon>Bacteria</taxon>
        <taxon>Pseudomonadati</taxon>
        <taxon>Pseudomonadota</taxon>
        <taxon>Alphaproteobacteria</taxon>
        <taxon>Rhodobacterales</taxon>
        <taxon>Paracoccaceae</taxon>
        <taxon>Cribrihabitans</taxon>
    </lineage>
</organism>
<evidence type="ECO:0000256" key="1">
    <source>
        <dbReference type="SAM" id="MobiDB-lite"/>
    </source>
</evidence>
<gene>
    <name evidence="2" type="ORF">SAMN05444007_103197</name>
</gene>
<accession>A0A1H6VI52</accession>
<dbReference type="AlphaFoldDB" id="A0A1H6VI52"/>
<feature type="compositionally biased region" description="Acidic residues" evidence="1">
    <location>
        <begin position="55"/>
        <end position="77"/>
    </location>
</feature>
<reference evidence="2 3" key="1">
    <citation type="submission" date="2016-10" db="EMBL/GenBank/DDBJ databases">
        <authorList>
            <person name="de Groot N.N."/>
        </authorList>
    </citation>
    <scope>NUCLEOTIDE SEQUENCE [LARGE SCALE GENOMIC DNA]</scope>
    <source>
        <strain evidence="2 3">DSM 29340</strain>
    </source>
</reference>
<dbReference type="STRING" id="1227549.SAMN05444007_103197"/>
<feature type="compositionally biased region" description="Basic and acidic residues" evidence="1">
    <location>
        <begin position="86"/>
        <end position="111"/>
    </location>
</feature>
<evidence type="ECO:0000313" key="3">
    <source>
        <dbReference type="Proteomes" id="UP000199379"/>
    </source>
</evidence>
<feature type="region of interest" description="Disordered" evidence="1">
    <location>
        <begin position="54"/>
        <end position="111"/>
    </location>
</feature>
<dbReference type="Proteomes" id="UP000199379">
    <property type="component" value="Unassembled WGS sequence"/>
</dbReference>
<name>A0A1H6VI52_9RHOB</name>
<dbReference type="RefSeq" id="WP_177175399.1">
    <property type="nucleotide sequence ID" value="NZ_BMGV01000003.1"/>
</dbReference>
<keyword evidence="3" id="KW-1185">Reference proteome</keyword>
<protein>
    <submittedName>
        <fullName evidence="2">Uncharacterized protein</fullName>
    </submittedName>
</protein>
<evidence type="ECO:0000313" key="2">
    <source>
        <dbReference type="EMBL" id="SEJ04349.1"/>
    </source>
</evidence>
<sequence>MEATTLAVLILLPAVGVFAYAGWFEYRRWKQEGPKSYGLTYDPETNTTHVGALAEGEDGFDPEEFEPVNEQQDDTDAVAEQCAADTEDHAEQGRNADDRRKDPDRRNRQGT</sequence>
<dbReference type="EMBL" id="FNYD01000003">
    <property type="protein sequence ID" value="SEJ04349.1"/>
    <property type="molecule type" value="Genomic_DNA"/>
</dbReference>